<dbReference type="SUPFAM" id="SSF51419">
    <property type="entry name" value="PLP-binding barrel"/>
    <property type="match status" value="1"/>
</dbReference>
<dbReference type="Gene3D" id="3.20.20.10">
    <property type="entry name" value="Alanine racemase"/>
    <property type="match status" value="1"/>
</dbReference>
<dbReference type="PANTHER" id="PTHR30511">
    <property type="entry name" value="ALANINE RACEMASE"/>
    <property type="match status" value="1"/>
</dbReference>
<dbReference type="InterPro" id="IPR029066">
    <property type="entry name" value="PLP-binding_barrel"/>
</dbReference>
<gene>
    <name evidence="8" type="primary">alr</name>
    <name evidence="8" type="ORF">C0J27_04030</name>
</gene>
<dbReference type="InterPro" id="IPR011079">
    <property type="entry name" value="Ala_racemase_C"/>
</dbReference>
<evidence type="ECO:0000259" key="7">
    <source>
        <dbReference type="SMART" id="SM01005"/>
    </source>
</evidence>
<name>A0A345ZC69_9BACT</name>
<evidence type="ECO:0000256" key="3">
    <source>
        <dbReference type="ARBA" id="ARBA00023235"/>
    </source>
</evidence>
<feature type="active site" description="Proton acceptor; specific for L-alanine" evidence="4">
    <location>
        <position position="278"/>
    </location>
</feature>
<feature type="binding site" evidence="4 6">
    <location>
        <position position="326"/>
    </location>
    <ligand>
        <name>substrate</name>
    </ligand>
</feature>
<dbReference type="GO" id="GO:0005829">
    <property type="term" value="C:cytosol"/>
    <property type="evidence" value="ECO:0007669"/>
    <property type="project" value="TreeGrafter"/>
</dbReference>
<dbReference type="KEGG" id="cdes:C0J27_04030"/>
<dbReference type="HAMAP" id="MF_01201">
    <property type="entry name" value="Ala_racemase"/>
    <property type="match status" value="1"/>
</dbReference>
<dbReference type="SMART" id="SM01005">
    <property type="entry name" value="Ala_racemase_C"/>
    <property type="match status" value="1"/>
</dbReference>
<dbReference type="SUPFAM" id="SSF50621">
    <property type="entry name" value="Alanine racemase C-terminal domain-like"/>
    <property type="match status" value="1"/>
</dbReference>
<dbReference type="Pfam" id="PF01168">
    <property type="entry name" value="Ala_racemase_N"/>
    <property type="match status" value="1"/>
</dbReference>
<accession>A0A345ZC69</accession>
<dbReference type="InterPro" id="IPR000821">
    <property type="entry name" value="Ala_racemase"/>
</dbReference>
<dbReference type="InterPro" id="IPR009006">
    <property type="entry name" value="Ala_racemase/Decarboxylase_C"/>
</dbReference>
<evidence type="ECO:0000256" key="6">
    <source>
        <dbReference type="PIRSR" id="PIRSR600821-52"/>
    </source>
</evidence>
<dbReference type="PROSITE" id="PS00395">
    <property type="entry name" value="ALANINE_RACEMASE"/>
    <property type="match status" value="1"/>
</dbReference>
<dbReference type="GO" id="GO:0030170">
    <property type="term" value="F:pyridoxal phosphate binding"/>
    <property type="evidence" value="ECO:0007669"/>
    <property type="project" value="UniProtKB-UniRule"/>
</dbReference>
<dbReference type="AlphaFoldDB" id="A0A345ZC69"/>
<feature type="active site" description="Proton acceptor; specific for D-alanine" evidence="4">
    <location>
        <position position="48"/>
    </location>
</feature>
<organism evidence="8 9">
    <name type="scientific">Candidatus Chromulinivorax destructor</name>
    <dbReference type="NCBI Taxonomy" id="2066483"/>
    <lineage>
        <taxon>Bacteria</taxon>
        <taxon>Candidatus Babelota</taxon>
        <taxon>Candidatus Babeliae</taxon>
        <taxon>Candidatus Babeliales</taxon>
        <taxon>Candidatus Chromulinivoraceae</taxon>
        <taxon>Candidatus Chromulinivorax</taxon>
    </lineage>
</organism>
<keyword evidence="3 4" id="KW-0413">Isomerase</keyword>
<sequence>MHISIKFFIGAGLFMESRHSIINLDALASNFLAIQDAVGSARVMAIVKANAYGHGLVACSRFLQHQGVTYFGVAFIQEAIELRLAGITVPILVLGGVMQEQIPLFLEYDIEIMASSIDKLIAIDACATKYGKKACVHLKIDTGLGRIGVRYTNAEQFFLTAISLPWIEIVGVASHFATADSCAPQDVAYMREQCSRFKQATEFFTRHGLPMPLRHIANSGAIMQLPESYFDIVRPGIMLYGVYPSSWMSKYMPLQPVLSLYARIVFFKVLLKDQALSYGLTWRTDKDTRVVTLPVGYGDGYPRSLSNKGHVLMQGIKHPIIGNICMDQMMINIGNHQAYCGDEVVLIGTSGDQEITINSLVDLYGGSPYEFLVLLNSRISKQYIESTDHALQFIYRKEKTYEHTSL</sequence>
<comment type="cofactor">
    <cofactor evidence="1 4 5">
        <name>pyridoxal 5'-phosphate</name>
        <dbReference type="ChEBI" id="CHEBI:597326"/>
    </cofactor>
</comment>
<feature type="modified residue" description="N6-(pyridoxal phosphate)lysine" evidence="4 5">
    <location>
        <position position="48"/>
    </location>
</feature>
<comment type="similarity">
    <text evidence="4">Belongs to the alanine racemase family.</text>
</comment>
<dbReference type="NCBIfam" id="TIGR00492">
    <property type="entry name" value="alr"/>
    <property type="match status" value="1"/>
</dbReference>
<evidence type="ECO:0000256" key="5">
    <source>
        <dbReference type="PIRSR" id="PIRSR600821-50"/>
    </source>
</evidence>
<dbReference type="OrthoDB" id="9813814at2"/>
<protein>
    <recommendedName>
        <fullName evidence="4">Alanine racemase</fullName>
        <ecNumber evidence="4">5.1.1.1</ecNumber>
    </recommendedName>
</protein>
<evidence type="ECO:0000256" key="2">
    <source>
        <dbReference type="ARBA" id="ARBA00022898"/>
    </source>
</evidence>
<dbReference type="FunFam" id="3.20.20.10:FF:000002">
    <property type="entry name" value="Alanine racemase"/>
    <property type="match status" value="1"/>
</dbReference>
<dbReference type="PRINTS" id="PR00992">
    <property type="entry name" value="ALARACEMASE"/>
</dbReference>
<dbReference type="Pfam" id="PF00842">
    <property type="entry name" value="Ala_racemase_C"/>
    <property type="match status" value="1"/>
</dbReference>
<evidence type="ECO:0000256" key="4">
    <source>
        <dbReference type="HAMAP-Rule" id="MF_01201"/>
    </source>
</evidence>
<feature type="domain" description="Alanine racemase C-terminal" evidence="7">
    <location>
        <begin position="257"/>
        <end position="384"/>
    </location>
</feature>
<dbReference type="EMBL" id="CP025544">
    <property type="protein sequence ID" value="AXK60886.1"/>
    <property type="molecule type" value="Genomic_DNA"/>
</dbReference>
<dbReference type="UniPathway" id="UPA00042">
    <property type="reaction ID" value="UER00497"/>
</dbReference>
<proteinExistence type="inferred from homology"/>
<evidence type="ECO:0000256" key="1">
    <source>
        <dbReference type="ARBA" id="ARBA00001933"/>
    </source>
</evidence>
<dbReference type="GO" id="GO:0030632">
    <property type="term" value="P:D-alanine biosynthetic process"/>
    <property type="evidence" value="ECO:0007669"/>
    <property type="project" value="UniProtKB-UniRule"/>
</dbReference>
<feature type="binding site" evidence="4 6">
    <location>
        <position position="146"/>
    </location>
    <ligand>
        <name>substrate</name>
    </ligand>
</feature>
<dbReference type="Proteomes" id="UP000254834">
    <property type="component" value="Chromosome"/>
</dbReference>
<keyword evidence="9" id="KW-1185">Reference proteome</keyword>
<dbReference type="EC" id="5.1.1.1" evidence="4"/>
<evidence type="ECO:0000313" key="8">
    <source>
        <dbReference type="EMBL" id="AXK60886.1"/>
    </source>
</evidence>
<dbReference type="InterPro" id="IPR001608">
    <property type="entry name" value="Ala_racemase_N"/>
</dbReference>
<dbReference type="CDD" id="cd00430">
    <property type="entry name" value="PLPDE_III_AR"/>
    <property type="match status" value="1"/>
</dbReference>
<dbReference type="InterPro" id="IPR020622">
    <property type="entry name" value="Ala_racemase_pyridoxalP-BS"/>
</dbReference>
<comment type="pathway">
    <text evidence="4">Amino-acid biosynthesis; D-alanine biosynthesis; D-alanine from L-alanine: step 1/1.</text>
</comment>
<reference evidence="8 9" key="1">
    <citation type="submission" date="2017-12" db="EMBL/GenBank/DDBJ databases">
        <title>Chromulinavorax destructans is a abundant pathogen of dominant heterotrophic picoflagllates.</title>
        <authorList>
            <person name="Deeg C.M."/>
            <person name="Zimmer M."/>
            <person name="Suttle C.A."/>
        </authorList>
    </citation>
    <scope>NUCLEOTIDE SEQUENCE [LARGE SCALE GENOMIC DNA]</scope>
    <source>
        <strain evidence="8 9">SeV1</strain>
    </source>
</reference>
<comment type="function">
    <text evidence="4">Catalyzes the interconversion of L-alanine and D-alanine. May also act on other amino acids.</text>
</comment>
<dbReference type="PANTHER" id="PTHR30511:SF0">
    <property type="entry name" value="ALANINE RACEMASE, CATABOLIC-RELATED"/>
    <property type="match status" value="1"/>
</dbReference>
<dbReference type="Gene3D" id="2.40.37.10">
    <property type="entry name" value="Lyase, Ornithine Decarboxylase, Chain A, domain 1"/>
    <property type="match status" value="1"/>
</dbReference>
<evidence type="ECO:0000313" key="9">
    <source>
        <dbReference type="Proteomes" id="UP000254834"/>
    </source>
</evidence>
<dbReference type="GO" id="GO:0008784">
    <property type="term" value="F:alanine racemase activity"/>
    <property type="evidence" value="ECO:0007669"/>
    <property type="project" value="UniProtKB-UniRule"/>
</dbReference>
<keyword evidence="2 4" id="KW-0663">Pyridoxal phosphate</keyword>
<comment type="catalytic activity">
    <reaction evidence="4">
        <text>L-alanine = D-alanine</text>
        <dbReference type="Rhea" id="RHEA:20249"/>
        <dbReference type="ChEBI" id="CHEBI:57416"/>
        <dbReference type="ChEBI" id="CHEBI:57972"/>
        <dbReference type="EC" id="5.1.1.1"/>
    </reaction>
</comment>